<evidence type="ECO:0000256" key="2">
    <source>
        <dbReference type="ARBA" id="ARBA00023315"/>
    </source>
</evidence>
<dbReference type="InterPro" id="IPR000182">
    <property type="entry name" value="GNAT_dom"/>
</dbReference>
<feature type="domain" description="N-acetyltransferase" evidence="4">
    <location>
        <begin position="12"/>
        <end position="161"/>
    </location>
</feature>
<name>Q07U29_RHOP5</name>
<dbReference type="eggNOG" id="COG0456">
    <property type="taxonomic scope" value="Bacteria"/>
</dbReference>
<gene>
    <name evidence="5" type="ordered locus">RPE_0597</name>
</gene>
<feature type="region of interest" description="Disordered" evidence="3">
    <location>
        <begin position="156"/>
        <end position="175"/>
    </location>
</feature>
<evidence type="ECO:0000256" key="1">
    <source>
        <dbReference type="ARBA" id="ARBA00022679"/>
    </source>
</evidence>
<dbReference type="EMBL" id="CP000463">
    <property type="protein sequence ID" value="ABJ04555.1"/>
    <property type="molecule type" value="Genomic_DNA"/>
</dbReference>
<dbReference type="GO" id="GO:0016747">
    <property type="term" value="F:acyltransferase activity, transferring groups other than amino-acyl groups"/>
    <property type="evidence" value="ECO:0007669"/>
    <property type="project" value="InterPro"/>
</dbReference>
<evidence type="ECO:0000256" key="3">
    <source>
        <dbReference type="SAM" id="MobiDB-lite"/>
    </source>
</evidence>
<dbReference type="Gene3D" id="3.40.630.30">
    <property type="match status" value="2"/>
</dbReference>
<reference evidence="5" key="1">
    <citation type="submission" date="2006-09" db="EMBL/GenBank/DDBJ databases">
        <title>Complete sequence of Rhodopseudomonas palustris BisA53.</title>
        <authorList>
            <consortium name="US DOE Joint Genome Institute"/>
            <person name="Copeland A."/>
            <person name="Lucas S."/>
            <person name="Lapidus A."/>
            <person name="Barry K."/>
            <person name="Detter J.C."/>
            <person name="Glavina del Rio T."/>
            <person name="Hammon N."/>
            <person name="Israni S."/>
            <person name="Dalin E."/>
            <person name="Tice H."/>
            <person name="Pitluck S."/>
            <person name="Chain P."/>
            <person name="Malfatti S."/>
            <person name="Shin M."/>
            <person name="Vergez L."/>
            <person name="Schmutz J."/>
            <person name="Larimer F."/>
            <person name="Land M."/>
            <person name="Hauser L."/>
            <person name="Pelletier D.A."/>
            <person name="Kyrpides N."/>
            <person name="Kim E."/>
            <person name="Harwood C.S."/>
            <person name="Oda Y."/>
            <person name="Richardson P."/>
        </authorList>
    </citation>
    <scope>NUCLEOTIDE SEQUENCE [LARGE SCALE GENOMIC DNA]</scope>
    <source>
        <strain evidence="5">BisA53</strain>
    </source>
</reference>
<dbReference type="CDD" id="cd04301">
    <property type="entry name" value="NAT_SF"/>
    <property type="match status" value="1"/>
</dbReference>
<dbReference type="InterPro" id="IPR050832">
    <property type="entry name" value="Bact_Acetyltransf"/>
</dbReference>
<dbReference type="PANTHER" id="PTHR43877">
    <property type="entry name" value="AMINOALKYLPHOSPHONATE N-ACETYLTRANSFERASE-RELATED-RELATED"/>
    <property type="match status" value="1"/>
</dbReference>
<dbReference type="PANTHER" id="PTHR43877:SF1">
    <property type="entry name" value="ACETYLTRANSFERASE"/>
    <property type="match status" value="1"/>
</dbReference>
<keyword evidence="1 5" id="KW-0808">Transferase</keyword>
<dbReference type="HOGENOM" id="CLU_873998_0_0_5"/>
<dbReference type="PROSITE" id="PS51186">
    <property type="entry name" value="GNAT"/>
    <property type="match status" value="2"/>
</dbReference>
<dbReference type="STRING" id="316055.RPE_0597"/>
<evidence type="ECO:0000313" key="5">
    <source>
        <dbReference type="EMBL" id="ABJ04555.1"/>
    </source>
</evidence>
<sequence>MPNAQMQSNADPVIRPLLPSDLERVVEIDRDNTGHARRGFFENRLAASLSEPNGFIALAYTEHDRVEGFVLAHVLDGEFGGSRPATILDAIGIAQPARGHGGAHGLMRELQAAALRRNAQAVRTQVVWSDEAMTRFFAGLGFKLGTRLVLERDCAMQTSEREQQTDPGNDNDRDHSLDRIAVRSMVPEDLHAVVSLDRGITGRDRSAYYQRKMNEALRKNGIRLSMLAEIDHTPAGFVMARVDYGEFGQTEMEAVLDTIGIEAEFRAQGVGSVLLTQLLSHLASLRVERVRTVVEWNDVGLIGFFSRLGFKPTQNVVLALAL</sequence>
<dbReference type="Pfam" id="PF00583">
    <property type="entry name" value="Acetyltransf_1"/>
    <property type="match status" value="2"/>
</dbReference>
<accession>Q07U29</accession>
<dbReference type="InterPro" id="IPR016181">
    <property type="entry name" value="Acyl_CoA_acyltransferase"/>
</dbReference>
<dbReference type="AlphaFoldDB" id="Q07U29"/>
<keyword evidence="2" id="KW-0012">Acyltransferase</keyword>
<dbReference type="OrthoDB" id="9788850at2"/>
<protein>
    <submittedName>
        <fullName evidence="5">GCN5-related N-acetyltransferase</fullName>
    </submittedName>
</protein>
<proteinExistence type="predicted"/>
<organism evidence="5">
    <name type="scientific">Rhodopseudomonas palustris (strain BisA53)</name>
    <dbReference type="NCBI Taxonomy" id="316055"/>
    <lineage>
        <taxon>Bacteria</taxon>
        <taxon>Pseudomonadati</taxon>
        <taxon>Pseudomonadota</taxon>
        <taxon>Alphaproteobacteria</taxon>
        <taxon>Hyphomicrobiales</taxon>
        <taxon>Nitrobacteraceae</taxon>
        <taxon>Rhodopseudomonas</taxon>
    </lineage>
</organism>
<dbReference type="SUPFAM" id="SSF55729">
    <property type="entry name" value="Acyl-CoA N-acyltransferases (Nat)"/>
    <property type="match status" value="2"/>
</dbReference>
<feature type="domain" description="N-acetyltransferase" evidence="4">
    <location>
        <begin position="180"/>
        <end position="322"/>
    </location>
</feature>
<evidence type="ECO:0000259" key="4">
    <source>
        <dbReference type="PROSITE" id="PS51186"/>
    </source>
</evidence>
<dbReference type="KEGG" id="rpe:RPE_0597"/>